<dbReference type="OrthoDB" id="241504at2"/>
<proteinExistence type="inferred from homology"/>
<keyword evidence="3 5" id="KW-0862">Zinc</keyword>
<dbReference type="GO" id="GO:0008270">
    <property type="term" value="F:zinc ion binding"/>
    <property type="evidence" value="ECO:0007669"/>
    <property type="project" value="InterPro"/>
</dbReference>
<feature type="domain" description="Alcohol dehydrogenase-like N-terminal" evidence="7">
    <location>
        <begin position="25"/>
        <end position="145"/>
    </location>
</feature>
<dbReference type="SUPFAM" id="SSF51735">
    <property type="entry name" value="NAD(P)-binding Rossmann-fold domains"/>
    <property type="match status" value="1"/>
</dbReference>
<dbReference type="KEGG" id="celz:E5225_05545"/>
<dbReference type="CDD" id="cd08283">
    <property type="entry name" value="FDH_like_1"/>
    <property type="match status" value="1"/>
</dbReference>
<evidence type="ECO:0000259" key="7">
    <source>
        <dbReference type="Pfam" id="PF08240"/>
    </source>
</evidence>
<dbReference type="RefSeq" id="WP_135973496.1">
    <property type="nucleotide sequence ID" value="NZ_CP039291.1"/>
</dbReference>
<dbReference type="PANTHER" id="PTHR42813:SF2">
    <property type="entry name" value="DEHYDROGENASE, ZINC-CONTAINING, PUTATIVE (AFU_ORTHOLOGUE AFUA_2G02810)-RELATED"/>
    <property type="match status" value="1"/>
</dbReference>
<comment type="similarity">
    <text evidence="5">Belongs to the zinc-containing alcohol dehydrogenase family.</text>
</comment>
<dbReference type="Pfam" id="PF00107">
    <property type="entry name" value="ADH_zinc_N"/>
    <property type="match status" value="1"/>
</dbReference>
<dbReference type="InterPro" id="IPR011032">
    <property type="entry name" value="GroES-like_sf"/>
</dbReference>
<dbReference type="InterPro" id="IPR036291">
    <property type="entry name" value="NAD(P)-bd_dom_sf"/>
</dbReference>
<dbReference type="Proteomes" id="UP000296469">
    <property type="component" value="Chromosome"/>
</dbReference>
<keyword evidence="4" id="KW-0560">Oxidoreductase</keyword>
<dbReference type="GO" id="GO:0016491">
    <property type="term" value="F:oxidoreductase activity"/>
    <property type="evidence" value="ECO:0007669"/>
    <property type="project" value="UniProtKB-KW"/>
</dbReference>
<feature type="domain" description="Alcohol dehydrogenase-like C-terminal" evidence="6">
    <location>
        <begin position="191"/>
        <end position="261"/>
    </location>
</feature>
<evidence type="ECO:0000313" key="9">
    <source>
        <dbReference type="Proteomes" id="UP000296469"/>
    </source>
</evidence>
<dbReference type="InterPro" id="IPR013149">
    <property type="entry name" value="ADH-like_C"/>
</dbReference>
<dbReference type="PROSITE" id="PS00059">
    <property type="entry name" value="ADH_ZINC"/>
    <property type="match status" value="1"/>
</dbReference>
<sequence length="398" mass="42246">MRALTWQGREKVTVETVPDPRVQEPTDAVIRVTSTAICGSDLHLYGVLGPYLRPGDVLGHEAMGVVEEVGPEAAGRLKVGDRVVVPFGIACGTCFFCTRGLQSQCETTQVRAQGKGAALFGYTELYGSVPGGQAEYLRVPQAQYGPVVVPDDGRPDETYLYLSDVLPTAWQAVAYADVPPGGTVAVVGLGPIGQMAARIALHRGAGRVIGIDMVPERLAMAARHGVDVLDSSATGDVPAVVRDRTQGRGADAVIEAVGMEAHGSPVFQLAQRSAGLLPDALAKPFIEKAGVDRMAALQTALGAARRGATVSVVGVYGGAIDPFPMMDVFDRQLTVRFGQANVRRWTDEILPLVTDDADPLGVLDLRTHRVPLERGPELYDTFQRKTDGCIKVVLDPAA</sequence>
<dbReference type="Gene3D" id="3.90.180.10">
    <property type="entry name" value="Medium-chain alcohol dehydrogenases, catalytic domain"/>
    <property type="match status" value="1"/>
</dbReference>
<dbReference type="SUPFAM" id="SSF50129">
    <property type="entry name" value="GroES-like"/>
    <property type="match status" value="1"/>
</dbReference>
<evidence type="ECO:0000256" key="3">
    <source>
        <dbReference type="ARBA" id="ARBA00022833"/>
    </source>
</evidence>
<name>A0A4P7SJ27_9CELL</name>
<gene>
    <name evidence="8" type="ORF">E5225_05545</name>
</gene>
<comment type="cofactor">
    <cofactor evidence="1 5">
        <name>Zn(2+)</name>
        <dbReference type="ChEBI" id="CHEBI:29105"/>
    </cofactor>
</comment>
<evidence type="ECO:0000259" key="6">
    <source>
        <dbReference type="Pfam" id="PF00107"/>
    </source>
</evidence>
<protein>
    <submittedName>
        <fullName evidence="8">Glutathione-dependent formaldehyde dehydrogenase</fullName>
    </submittedName>
</protein>
<keyword evidence="2 5" id="KW-0479">Metal-binding</keyword>
<evidence type="ECO:0000256" key="4">
    <source>
        <dbReference type="ARBA" id="ARBA00023002"/>
    </source>
</evidence>
<accession>A0A4P7SJ27</accession>
<evidence type="ECO:0000256" key="5">
    <source>
        <dbReference type="RuleBase" id="RU361277"/>
    </source>
</evidence>
<evidence type="ECO:0000256" key="1">
    <source>
        <dbReference type="ARBA" id="ARBA00001947"/>
    </source>
</evidence>
<evidence type="ECO:0000313" key="8">
    <source>
        <dbReference type="EMBL" id="QCB93096.1"/>
    </source>
</evidence>
<reference evidence="8 9" key="1">
    <citation type="submission" date="2019-04" db="EMBL/GenBank/DDBJ databases">
        <title>Isolation and identification of Cellulomonas shaoxiangyii sp. Nov. isolated from feces of the Tibetan antelopes (Pantholops hodgsonii) in the Qinghai-Tibet plateau of China.</title>
        <authorList>
            <person name="Tian Z."/>
        </authorList>
    </citation>
    <scope>NUCLEOTIDE SEQUENCE [LARGE SCALE GENOMIC DNA]</scope>
    <source>
        <strain evidence="8 9">Z28</strain>
    </source>
</reference>
<dbReference type="InterPro" id="IPR002328">
    <property type="entry name" value="ADH_Zn_CS"/>
</dbReference>
<evidence type="ECO:0000256" key="2">
    <source>
        <dbReference type="ARBA" id="ARBA00022723"/>
    </source>
</evidence>
<dbReference type="PANTHER" id="PTHR42813">
    <property type="entry name" value="ZINC-TYPE ALCOHOL DEHYDROGENASE-LIKE"/>
    <property type="match status" value="1"/>
</dbReference>
<dbReference type="EMBL" id="CP039291">
    <property type="protein sequence ID" value="QCB93096.1"/>
    <property type="molecule type" value="Genomic_DNA"/>
</dbReference>
<dbReference type="Pfam" id="PF08240">
    <property type="entry name" value="ADH_N"/>
    <property type="match status" value="1"/>
</dbReference>
<organism evidence="8 9">
    <name type="scientific">Cellulomonas shaoxiangyii</name>
    <dbReference type="NCBI Taxonomy" id="2566013"/>
    <lineage>
        <taxon>Bacteria</taxon>
        <taxon>Bacillati</taxon>
        <taxon>Actinomycetota</taxon>
        <taxon>Actinomycetes</taxon>
        <taxon>Micrococcales</taxon>
        <taxon>Cellulomonadaceae</taxon>
        <taxon>Cellulomonas</taxon>
    </lineage>
</organism>
<dbReference type="Gene3D" id="3.40.50.720">
    <property type="entry name" value="NAD(P)-binding Rossmann-like Domain"/>
    <property type="match status" value="1"/>
</dbReference>
<dbReference type="InterPro" id="IPR013154">
    <property type="entry name" value="ADH-like_N"/>
</dbReference>
<dbReference type="AlphaFoldDB" id="A0A4P7SJ27"/>
<keyword evidence="9" id="KW-1185">Reference proteome</keyword>